<keyword evidence="3 8" id="KW-0694">RNA-binding</keyword>
<dbReference type="Gramene" id="OGLUM01G45310.1">
    <property type="protein sequence ID" value="OGLUM01G45310.1"/>
    <property type="gene ID" value="OGLUM01G45310"/>
</dbReference>
<comment type="function">
    <text evidence="4">Probable RNA-binding protein. Involved in the regular timing (plastochron) of lateral organs formation. May regulate the rate of leaf initiation and the duration of vegetative phase. Seems to be redundant to the function of PLASTOCHRON1, but to act in an independent pathway.</text>
</comment>
<dbReference type="SUPFAM" id="SSF54928">
    <property type="entry name" value="RNA-binding domain, RBD"/>
    <property type="match status" value="2"/>
</dbReference>
<dbReference type="CDD" id="cd12530">
    <property type="entry name" value="RRM3_EAR1_like"/>
    <property type="match status" value="1"/>
</dbReference>
<dbReference type="HOGENOM" id="CLU_023146_1_0_1"/>
<evidence type="ECO:0000256" key="9">
    <source>
        <dbReference type="SAM" id="MobiDB-lite"/>
    </source>
</evidence>
<dbReference type="STRING" id="40148.A0A0D9YIW4"/>
<evidence type="ECO:0000256" key="4">
    <source>
        <dbReference type="ARBA" id="ARBA00053062"/>
    </source>
</evidence>
<dbReference type="eggNOG" id="KOG4660">
    <property type="taxonomic scope" value="Eukaryota"/>
</dbReference>
<dbReference type="AlphaFoldDB" id="A0A0D9YIW4"/>
<dbReference type="Pfam" id="PF04059">
    <property type="entry name" value="RRM_2"/>
    <property type="match status" value="1"/>
</dbReference>
<dbReference type="InterPro" id="IPR035979">
    <property type="entry name" value="RBD_domain_sf"/>
</dbReference>
<protein>
    <recommendedName>
        <fullName evidence="5">Protein terminal ear1 homolog</fullName>
    </recommendedName>
    <alternativeName>
        <fullName evidence="7">Protein LEAFY HEAD2</fullName>
    </alternativeName>
    <alternativeName>
        <fullName evidence="6">Protein PLASTOCHRON2</fullName>
    </alternativeName>
</protein>
<dbReference type="InterPro" id="IPR034458">
    <property type="entry name" value="EAR1-like_RRM3"/>
</dbReference>
<dbReference type="Pfam" id="PF00076">
    <property type="entry name" value="RRM_1"/>
    <property type="match status" value="2"/>
</dbReference>
<evidence type="ECO:0000259" key="10">
    <source>
        <dbReference type="PROSITE" id="PS50102"/>
    </source>
</evidence>
<feature type="compositionally biased region" description="Low complexity" evidence="9">
    <location>
        <begin position="601"/>
        <end position="622"/>
    </location>
</feature>
<dbReference type="FunFam" id="3.30.70.330:FF:001402">
    <property type="entry name" value="Terminal EAR1-like 1"/>
    <property type="match status" value="1"/>
</dbReference>
<reference evidence="11" key="2">
    <citation type="submission" date="2015-04" db="UniProtKB">
        <authorList>
            <consortium name="EnsemblPlants"/>
        </authorList>
    </citation>
    <scope>IDENTIFICATION</scope>
</reference>
<feature type="compositionally biased region" description="Low complexity" evidence="9">
    <location>
        <begin position="389"/>
        <end position="400"/>
    </location>
</feature>
<dbReference type="GO" id="GO:0003723">
    <property type="term" value="F:RNA binding"/>
    <property type="evidence" value="ECO:0007669"/>
    <property type="project" value="UniProtKB-UniRule"/>
</dbReference>
<proteinExistence type="predicted"/>
<evidence type="ECO:0000256" key="2">
    <source>
        <dbReference type="ARBA" id="ARBA00022737"/>
    </source>
</evidence>
<dbReference type="InterPro" id="IPR007201">
    <property type="entry name" value="Mei2-like_Rrm_C"/>
</dbReference>
<evidence type="ECO:0000313" key="11">
    <source>
        <dbReference type="EnsemblPlants" id="OGLUM01G45310.1"/>
    </source>
</evidence>
<organism evidence="11">
    <name type="scientific">Oryza glumipatula</name>
    <dbReference type="NCBI Taxonomy" id="40148"/>
    <lineage>
        <taxon>Eukaryota</taxon>
        <taxon>Viridiplantae</taxon>
        <taxon>Streptophyta</taxon>
        <taxon>Embryophyta</taxon>
        <taxon>Tracheophyta</taxon>
        <taxon>Spermatophyta</taxon>
        <taxon>Magnoliopsida</taxon>
        <taxon>Liliopsida</taxon>
        <taxon>Poales</taxon>
        <taxon>Poaceae</taxon>
        <taxon>BOP clade</taxon>
        <taxon>Oryzoideae</taxon>
        <taxon>Oryzeae</taxon>
        <taxon>Oryzinae</taxon>
        <taxon>Oryza</taxon>
    </lineage>
</organism>
<evidence type="ECO:0000256" key="8">
    <source>
        <dbReference type="PROSITE-ProRule" id="PRU00176"/>
    </source>
</evidence>
<dbReference type="PANTHER" id="PTHR23189">
    <property type="entry name" value="RNA RECOGNITION MOTIF-CONTAINING"/>
    <property type="match status" value="1"/>
</dbReference>
<evidence type="ECO:0000256" key="7">
    <source>
        <dbReference type="ARBA" id="ARBA00080061"/>
    </source>
</evidence>
<feature type="region of interest" description="Disordered" evidence="9">
    <location>
        <begin position="594"/>
        <end position="681"/>
    </location>
</feature>
<evidence type="ECO:0000256" key="1">
    <source>
        <dbReference type="ARBA" id="ARBA00022473"/>
    </source>
</evidence>
<dbReference type="InterPro" id="IPR000504">
    <property type="entry name" value="RRM_dom"/>
</dbReference>
<dbReference type="EnsemblPlants" id="OGLUM01G45310.1">
    <property type="protein sequence ID" value="OGLUM01G45310.1"/>
    <property type="gene ID" value="OGLUM01G45310"/>
</dbReference>
<evidence type="ECO:0000256" key="3">
    <source>
        <dbReference type="ARBA" id="ARBA00022884"/>
    </source>
</evidence>
<keyword evidence="12" id="KW-1185">Reference proteome</keyword>
<reference evidence="11" key="1">
    <citation type="submission" date="2013-08" db="EMBL/GenBank/DDBJ databases">
        <title>Oryza genome evolution.</title>
        <authorList>
            <person name="Wing R.A."/>
            <person name="Panaud O."/>
            <person name="Oliveira A.C."/>
        </authorList>
    </citation>
    <scope>NUCLEOTIDE SEQUENCE</scope>
</reference>
<evidence type="ECO:0000256" key="5">
    <source>
        <dbReference type="ARBA" id="ARBA00068829"/>
    </source>
</evidence>
<dbReference type="InterPro" id="IPR012677">
    <property type="entry name" value="Nucleotide-bd_a/b_plait_sf"/>
</dbReference>
<name>A0A0D9YIW4_9ORYZ</name>
<dbReference type="SMART" id="SM00360">
    <property type="entry name" value="RRM"/>
    <property type="match status" value="2"/>
</dbReference>
<dbReference type="CDD" id="cd12527">
    <property type="entry name" value="RRM2_EAR1_like"/>
    <property type="match status" value="1"/>
</dbReference>
<dbReference type="Proteomes" id="UP000026961">
    <property type="component" value="Chromosome 1"/>
</dbReference>
<accession>A0A0D9YIW4</accession>
<dbReference type="PROSITE" id="PS50102">
    <property type="entry name" value="RRM"/>
    <property type="match status" value="1"/>
</dbReference>
<dbReference type="FunFam" id="3.30.70.330:FF:000750">
    <property type="entry name" value="Protein terminal ear1 homolog"/>
    <property type="match status" value="1"/>
</dbReference>
<feature type="compositionally biased region" description="Basic and acidic residues" evidence="9">
    <location>
        <begin position="657"/>
        <end position="667"/>
    </location>
</feature>
<evidence type="ECO:0000313" key="12">
    <source>
        <dbReference type="Proteomes" id="UP000026961"/>
    </source>
</evidence>
<keyword evidence="1" id="KW-0217">Developmental protein</keyword>
<feature type="compositionally biased region" description="Low complexity" evidence="9">
    <location>
        <begin position="316"/>
        <end position="334"/>
    </location>
</feature>
<feature type="domain" description="RRM" evidence="10">
    <location>
        <begin position="220"/>
        <end position="292"/>
    </location>
</feature>
<sequence length="681" mass="71734">MEEGGGSGVGGMQGAASNLLDAGAQAFYPAVGAPFPFQQLPHQLYCPQPPPPPYQVMPVPPPPPVGLPVPPLPATMAPQPGYCVPAAATVVDGPASRAVVLSLVPPHAPEDEIARAMAPFGAVRAVDASAVASEGVATVYFFDLRSAEHAVTGVREQHIRQQCRLGQLYAAAAAASSPTWPPPAWDWPHDDNRGLVLGQAVWAHFAAASTVPDDGASRGSLVVLNSLPAMSVFELREIFQAYGDVKDVRESALRPSNKFVEFFDTRDADRALHELNGKELFGRRLVVEYTRPSLPGPRRRGHVSHQPLAPTPPRLQAAWRPAPAPSQSAQPSSSDSGKAREGVVLLRRSSGKGSSGSQSKGGGNAGHERKSKGGKSAAAACSTAASALSSTATAPSKQSQKGGGGGGGGRGGSWRGQKSGWEARFLFKEPEAAAAAAGDAAASETHEPASCKDTRTTVMIRNIPNKYSQKLLLNMLDNHCILSNQQIEASCEDEAQPFSSYDFLYLPIDFNNKCNVGYGFVNLTSPEAAVRLYKAFHKQPWEVFNSRKICQVTYARVQGLDALKEHFKNSKFPCDSDEYLPVVFSPPRDGKLLTEPVPLVGRSPAPSSASGASSPPKSRAASVDPLAQELMTAPSSSGDGASSASSSNAHADEDDVHGETGGDRGDDAGLDLELQRLGYTD</sequence>
<reference evidence="11" key="3">
    <citation type="submission" date="2018-05" db="EMBL/GenBank/DDBJ databases">
        <title>OgluRS3 (Oryza glumaepatula Reference Sequence Version 3).</title>
        <authorList>
            <person name="Zhang J."/>
            <person name="Kudrna D."/>
            <person name="Lee S."/>
            <person name="Talag J."/>
            <person name="Welchert J."/>
            <person name="Wing R.A."/>
        </authorList>
    </citation>
    <scope>NUCLEOTIDE SEQUENCE [LARGE SCALE GENOMIC DNA]</scope>
</reference>
<dbReference type="Gene3D" id="3.30.70.330">
    <property type="match status" value="2"/>
</dbReference>
<feature type="compositionally biased region" description="Gly residues" evidence="9">
    <location>
        <begin position="401"/>
        <end position="414"/>
    </location>
</feature>
<feature type="region of interest" description="Disordered" evidence="9">
    <location>
        <begin position="389"/>
        <end position="415"/>
    </location>
</feature>
<keyword evidence="2" id="KW-0677">Repeat</keyword>
<feature type="region of interest" description="Disordered" evidence="9">
    <location>
        <begin position="291"/>
        <end position="377"/>
    </location>
</feature>
<feature type="compositionally biased region" description="Low complexity" evidence="9">
    <location>
        <begin position="635"/>
        <end position="649"/>
    </location>
</feature>
<evidence type="ECO:0000256" key="6">
    <source>
        <dbReference type="ARBA" id="ARBA00079602"/>
    </source>
</evidence>